<evidence type="ECO:0008006" key="3">
    <source>
        <dbReference type="Google" id="ProtNLM"/>
    </source>
</evidence>
<accession>A0ABV3ZN84</accession>
<gene>
    <name evidence="1" type="ORF">QTN47_26185</name>
</gene>
<comment type="caution">
    <text evidence="1">The sequence shown here is derived from an EMBL/GenBank/DDBJ whole genome shotgun (WGS) entry which is preliminary data.</text>
</comment>
<evidence type="ECO:0000313" key="1">
    <source>
        <dbReference type="EMBL" id="MEX6691025.1"/>
    </source>
</evidence>
<protein>
    <recommendedName>
        <fullName evidence="3">Zinc ribbon domain-containing protein</fullName>
    </recommendedName>
</protein>
<sequence length="215" mass="24844">MKHLFRLLLVVVVVSTGCKSKESTSAKHIETVVVWSNQEDESTAHDEKLSDYADGIWCADVEYYNPNTGTRHTYELNVEVENGQLIRINWPNGGWLDESHFISEDIGDGECSFISDKGYHYQITLENEGECSYVNHYQFQHDVATDQQSLICPMCGNKKYSYEEICFDCERRAYRCPKCLGRKSPSESLCSFCESDLRLNHDEKNDFENDEENDF</sequence>
<name>A0ABV3ZN84_9BACT</name>
<dbReference type="RefSeq" id="WP_369332441.1">
    <property type="nucleotide sequence ID" value="NZ_JAULBC010000012.1"/>
</dbReference>
<dbReference type="PROSITE" id="PS51257">
    <property type="entry name" value="PROKAR_LIPOPROTEIN"/>
    <property type="match status" value="1"/>
</dbReference>
<keyword evidence="2" id="KW-1185">Reference proteome</keyword>
<organism evidence="1 2">
    <name type="scientific">Danxiaibacter flavus</name>
    <dbReference type="NCBI Taxonomy" id="3049108"/>
    <lineage>
        <taxon>Bacteria</taxon>
        <taxon>Pseudomonadati</taxon>
        <taxon>Bacteroidota</taxon>
        <taxon>Chitinophagia</taxon>
        <taxon>Chitinophagales</taxon>
        <taxon>Chitinophagaceae</taxon>
        <taxon>Danxiaibacter</taxon>
    </lineage>
</organism>
<reference evidence="1 2" key="1">
    <citation type="submission" date="2023-07" db="EMBL/GenBank/DDBJ databases">
        <authorList>
            <person name="Lian W.-H."/>
        </authorList>
    </citation>
    <scope>NUCLEOTIDE SEQUENCE [LARGE SCALE GENOMIC DNA]</scope>
    <source>
        <strain evidence="1 2">SYSU DXS3180</strain>
    </source>
</reference>
<dbReference type="EMBL" id="JAULBC010000012">
    <property type="protein sequence ID" value="MEX6691025.1"/>
    <property type="molecule type" value="Genomic_DNA"/>
</dbReference>
<proteinExistence type="predicted"/>
<evidence type="ECO:0000313" key="2">
    <source>
        <dbReference type="Proteomes" id="UP001560573"/>
    </source>
</evidence>
<dbReference type="Proteomes" id="UP001560573">
    <property type="component" value="Unassembled WGS sequence"/>
</dbReference>